<gene>
    <name evidence="1" type="ORF">SCLCIDRAFT_1221318</name>
</gene>
<dbReference type="EMBL" id="KN822139">
    <property type="protein sequence ID" value="KIM55173.1"/>
    <property type="molecule type" value="Genomic_DNA"/>
</dbReference>
<organism evidence="1 2">
    <name type="scientific">Scleroderma citrinum Foug A</name>
    <dbReference type="NCBI Taxonomy" id="1036808"/>
    <lineage>
        <taxon>Eukaryota</taxon>
        <taxon>Fungi</taxon>
        <taxon>Dikarya</taxon>
        <taxon>Basidiomycota</taxon>
        <taxon>Agaricomycotina</taxon>
        <taxon>Agaricomycetes</taxon>
        <taxon>Agaricomycetidae</taxon>
        <taxon>Boletales</taxon>
        <taxon>Sclerodermatineae</taxon>
        <taxon>Sclerodermataceae</taxon>
        <taxon>Scleroderma</taxon>
    </lineage>
</organism>
<evidence type="ECO:0000313" key="1">
    <source>
        <dbReference type="EMBL" id="KIM55173.1"/>
    </source>
</evidence>
<dbReference type="InParanoid" id="A0A0C2Z034"/>
<protein>
    <submittedName>
        <fullName evidence="1">Uncharacterized protein</fullName>
    </submittedName>
</protein>
<dbReference type="AlphaFoldDB" id="A0A0C2Z034"/>
<sequence>MTARSSSPECLIASSYQGLTSDISKSYQSLIHVEQLPLAPILSLGTIVLQFIHLEVQSVPRSPGTWQRAWHRKEEAYSVTSPSKNTSNSAWVC</sequence>
<evidence type="ECO:0000313" key="2">
    <source>
        <dbReference type="Proteomes" id="UP000053989"/>
    </source>
</evidence>
<accession>A0A0C2Z034</accession>
<name>A0A0C2Z034_9AGAM</name>
<dbReference type="Proteomes" id="UP000053989">
    <property type="component" value="Unassembled WGS sequence"/>
</dbReference>
<keyword evidence="2" id="KW-1185">Reference proteome</keyword>
<proteinExistence type="predicted"/>
<dbReference type="HOGENOM" id="CLU_2400956_0_0_1"/>
<reference evidence="2" key="2">
    <citation type="submission" date="2015-01" db="EMBL/GenBank/DDBJ databases">
        <title>Evolutionary Origins and Diversification of the Mycorrhizal Mutualists.</title>
        <authorList>
            <consortium name="DOE Joint Genome Institute"/>
            <consortium name="Mycorrhizal Genomics Consortium"/>
            <person name="Kohler A."/>
            <person name="Kuo A."/>
            <person name="Nagy L.G."/>
            <person name="Floudas D."/>
            <person name="Copeland A."/>
            <person name="Barry K.W."/>
            <person name="Cichocki N."/>
            <person name="Veneault-Fourrey C."/>
            <person name="LaButti K."/>
            <person name="Lindquist E.A."/>
            <person name="Lipzen A."/>
            <person name="Lundell T."/>
            <person name="Morin E."/>
            <person name="Murat C."/>
            <person name="Riley R."/>
            <person name="Ohm R."/>
            <person name="Sun H."/>
            <person name="Tunlid A."/>
            <person name="Henrissat B."/>
            <person name="Grigoriev I.V."/>
            <person name="Hibbett D.S."/>
            <person name="Martin F."/>
        </authorList>
    </citation>
    <scope>NUCLEOTIDE SEQUENCE [LARGE SCALE GENOMIC DNA]</scope>
    <source>
        <strain evidence="2">Foug A</strain>
    </source>
</reference>
<reference evidence="1 2" key="1">
    <citation type="submission" date="2014-04" db="EMBL/GenBank/DDBJ databases">
        <authorList>
            <consortium name="DOE Joint Genome Institute"/>
            <person name="Kuo A."/>
            <person name="Kohler A."/>
            <person name="Nagy L.G."/>
            <person name="Floudas D."/>
            <person name="Copeland A."/>
            <person name="Barry K.W."/>
            <person name="Cichocki N."/>
            <person name="Veneault-Fourrey C."/>
            <person name="LaButti K."/>
            <person name="Lindquist E.A."/>
            <person name="Lipzen A."/>
            <person name="Lundell T."/>
            <person name="Morin E."/>
            <person name="Murat C."/>
            <person name="Sun H."/>
            <person name="Tunlid A."/>
            <person name="Henrissat B."/>
            <person name="Grigoriev I.V."/>
            <person name="Hibbett D.S."/>
            <person name="Martin F."/>
            <person name="Nordberg H.P."/>
            <person name="Cantor M.N."/>
            <person name="Hua S.X."/>
        </authorList>
    </citation>
    <scope>NUCLEOTIDE SEQUENCE [LARGE SCALE GENOMIC DNA]</scope>
    <source>
        <strain evidence="1 2">Foug A</strain>
    </source>
</reference>